<dbReference type="InterPro" id="IPR046342">
    <property type="entry name" value="CBS_dom_sf"/>
</dbReference>
<dbReference type="InterPro" id="IPR000644">
    <property type="entry name" value="CBS_dom"/>
</dbReference>
<accession>A0A128EKH3</accession>
<dbReference type="InterPro" id="IPR006667">
    <property type="entry name" value="SLC41_membr_dom"/>
</dbReference>
<dbReference type="SUPFAM" id="SSF158791">
    <property type="entry name" value="MgtE N-terminal domain-like"/>
    <property type="match status" value="1"/>
</dbReference>
<dbReference type="Gene3D" id="1.10.357.20">
    <property type="entry name" value="SLC41 divalent cation transporters, integral membrane domain"/>
    <property type="match status" value="1"/>
</dbReference>
<dbReference type="AlphaFoldDB" id="A0A128EKH3"/>
<feature type="transmembrane region" description="Helical" evidence="9">
    <location>
        <begin position="413"/>
        <end position="438"/>
    </location>
</feature>
<keyword evidence="9" id="KW-1003">Cell membrane</keyword>
<evidence type="ECO:0000256" key="4">
    <source>
        <dbReference type="ARBA" id="ARBA00022692"/>
    </source>
</evidence>
<proteinExistence type="inferred from homology"/>
<dbReference type="PANTHER" id="PTHR43773:SF1">
    <property type="entry name" value="MAGNESIUM TRANSPORTER MGTE"/>
    <property type="match status" value="1"/>
</dbReference>
<dbReference type="NCBIfam" id="TIGR00400">
    <property type="entry name" value="mgtE"/>
    <property type="match status" value="1"/>
</dbReference>
<evidence type="ECO:0000256" key="3">
    <source>
        <dbReference type="ARBA" id="ARBA00022448"/>
    </source>
</evidence>
<dbReference type="Pfam" id="PF03448">
    <property type="entry name" value="MgtE_N"/>
    <property type="match status" value="1"/>
</dbReference>
<feature type="transmembrane region" description="Helical" evidence="9">
    <location>
        <begin position="385"/>
        <end position="407"/>
    </location>
</feature>
<dbReference type="Pfam" id="PF01769">
    <property type="entry name" value="MgtE"/>
    <property type="match status" value="1"/>
</dbReference>
<organism evidence="12 13">
    <name type="scientific">Campylobacter geochelonis</name>
    <dbReference type="NCBI Taxonomy" id="1780362"/>
    <lineage>
        <taxon>Bacteria</taxon>
        <taxon>Pseudomonadati</taxon>
        <taxon>Campylobacterota</taxon>
        <taxon>Epsilonproteobacteria</taxon>
        <taxon>Campylobacterales</taxon>
        <taxon>Campylobacteraceae</taxon>
        <taxon>Campylobacter</taxon>
    </lineage>
</organism>
<dbReference type="GO" id="GO:0005886">
    <property type="term" value="C:plasma membrane"/>
    <property type="evidence" value="ECO:0007669"/>
    <property type="project" value="UniProtKB-SubCell"/>
</dbReference>
<dbReference type="EMBL" id="FIZP01000010">
    <property type="protein sequence ID" value="CZE48723.1"/>
    <property type="molecule type" value="Genomic_DNA"/>
</dbReference>
<protein>
    <recommendedName>
        <fullName evidence="9">Magnesium transporter MgtE</fullName>
    </recommendedName>
</protein>
<name>A0A128EKH3_9BACT</name>
<gene>
    <name evidence="12" type="primary">mgtE</name>
    <name evidence="12" type="ORF">ERS672216_01563</name>
</gene>
<evidence type="ECO:0000256" key="6">
    <source>
        <dbReference type="ARBA" id="ARBA00022989"/>
    </source>
</evidence>
<feature type="transmembrane region" description="Helical" evidence="9">
    <location>
        <begin position="450"/>
        <end position="473"/>
    </location>
</feature>
<dbReference type="GO" id="GO:0046872">
    <property type="term" value="F:metal ion binding"/>
    <property type="evidence" value="ECO:0007669"/>
    <property type="project" value="UniProtKB-KW"/>
</dbReference>
<feature type="transmembrane region" description="Helical" evidence="9">
    <location>
        <begin position="337"/>
        <end position="364"/>
    </location>
</feature>
<feature type="compositionally biased region" description="Basic and acidic residues" evidence="10">
    <location>
        <begin position="10"/>
        <end position="20"/>
    </location>
</feature>
<comment type="similarity">
    <text evidence="2 9">Belongs to the SLC41A transporter family.</text>
</comment>
<keyword evidence="5 9" id="KW-0460">Magnesium</keyword>
<dbReference type="SMART" id="SM00924">
    <property type="entry name" value="MgtE_N"/>
    <property type="match status" value="1"/>
</dbReference>
<evidence type="ECO:0000256" key="7">
    <source>
        <dbReference type="ARBA" id="ARBA00023136"/>
    </source>
</evidence>
<comment type="subunit">
    <text evidence="9">Homodimer.</text>
</comment>
<evidence type="ECO:0000313" key="12">
    <source>
        <dbReference type="EMBL" id="CZE48723.1"/>
    </source>
</evidence>
<dbReference type="InterPro" id="IPR006668">
    <property type="entry name" value="Mg_transptr_MgtE_intracell_dom"/>
</dbReference>
<feature type="region of interest" description="Disordered" evidence="10">
    <location>
        <begin position="1"/>
        <end position="20"/>
    </location>
</feature>
<keyword evidence="3 9" id="KW-0813">Transport</keyword>
<evidence type="ECO:0000256" key="2">
    <source>
        <dbReference type="ARBA" id="ARBA00009749"/>
    </source>
</evidence>
<dbReference type="OrthoDB" id="9790355at2"/>
<feature type="transmembrane region" description="Helical" evidence="9">
    <location>
        <begin position="311"/>
        <end position="331"/>
    </location>
</feature>
<reference evidence="12 13" key="1">
    <citation type="submission" date="2016-02" db="EMBL/GenBank/DDBJ databases">
        <authorList>
            <consortium name="Pathogen Informatics"/>
        </authorList>
    </citation>
    <scope>NUCLEOTIDE SEQUENCE [LARGE SCALE GENOMIC DNA]</scope>
    <source>
        <strain evidence="12 13">RC20</strain>
    </source>
</reference>
<dbReference type="Gene3D" id="3.10.580.10">
    <property type="entry name" value="CBS-domain"/>
    <property type="match status" value="1"/>
</dbReference>
<evidence type="ECO:0000256" key="1">
    <source>
        <dbReference type="ARBA" id="ARBA00004141"/>
    </source>
</evidence>
<dbReference type="SUPFAM" id="SSF54631">
    <property type="entry name" value="CBS-domain pair"/>
    <property type="match status" value="1"/>
</dbReference>
<dbReference type="PROSITE" id="PS51371">
    <property type="entry name" value="CBS"/>
    <property type="match status" value="1"/>
</dbReference>
<keyword evidence="6 9" id="KW-1133">Transmembrane helix</keyword>
<keyword evidence="8" id="KW-0129">CBS domain</keyword>
<dbReference type="Pfam" id="PF00571">
    <property type="entry name" value="CBS"/>
    <property type="match status" value="1"/>
</dbReference>
<comment type="subcellular location">
    <subcellularLocation>
        <location evidence="9">Cell membrane</location>
        <topology evidence="9">Multi-pass membrane protein</topology>
    </subcellularLocation>
    <subcellularLocation>
        <location evidence="1">Membrane</location>
        <topology evidence="1">Multi-pass membrane protein</topology>
    </subcellularLocation>
</comment>
<evidence type="ECO:0000256" key="10">
    <source>
        <dbReference type="SAM" id="MobiDB-lite"/>
    </source>
</evidence>
<dbReference type="GO" id="GO:0015095">
    <property type="term" value="F:magnesium ion transmembrane transporter activity"/>
    <property type="evidence" value="ECO:0007669"/>
    <property type="project" value="UniProtKB-UniRule"/>
</dbReference>
<keyword evidence="7 9" id="KW-0472">Membrane</keyword>
<keyword evidence="13" id="KW-1185">Reference proteome</keyword>
<dbReference type="PANTHER" id="PTHR43773">
    <property type="entry name" value="MAGNESIUM TRANSPORTER MGTE"/>
    <property type="match status" value="1"/>
</dbReference>
<dbReference type="RefSeq" id="WP_075494877.1">
    <property type="nucleotide sequence ID" value="NZ_CP053844.1"/>
</dbReference>
<evidence type="ECO:0000256" key="9">
    <source>
        <dbReference type="RuleBase" id="RU362011"/>
    </source>
</evidence>
<evidence type="ECO:0000256" key="8">
    <source>
        <dbReference type="PROSITE-ProRule" id="PRU00703"/>
    </source>
</evidence>
<evidence type="ECO:0000256" key="5">
    <source>
        <dbReference type="ARBA" id="ARBA00022842"/>
    </source>
</evidence>
<dbReference type="Proteomes" id="UP000069632">
    <property type="component" value="Unassembled WGS sequence"/>
</dbReference>
<dbReference type="InterPro" id="IPR036739">
    <property type="entry name" value="SLC41_membr_dom_sf"/>
</dbReference>
<keyword evidence="4 9" id="KW-0812">Transmembrane</keyword>
<dbReference type="SUPFAM" id="SSF161093">
    <property type="entry name" value="MgtE membrane domain-like"/>
    <property type="match status" value="1"/>
</dbReference>
<comment type="function">
    <text evidence="9">Acts as a magnesium transporter.</text>
</comment>
<dbReference type="CDD" id="cd04606">
    <property type="entry name" value="CBS_pair_Mg_transporter"/>
    <property type="match status" value="1"/>
</dbReference>
<evidence type="ECO:0000259" key="11">
    <source>
        <dbReference type="PROSITE" id="PS51371"/>
    </source>
</evidence>
<sequence length="474" mass="53144">MPKNESNSKTNDENDIQKKELHEDFLEAKELLDSHINETSEDELSGVDITEHLKTLKKHDEDEYTSYLEKLDAESLADAAIEMPEHMLKDVLENVPKEKLVEAMEELESDDQVELLEYIDDIDEVKAREIFDELDDDDKEDILKLSNYDEDEAGAYMQIELFKANLDETVKEAVDRLRSLRHTGELESVYQLFAVDKKGVLKYSIPLADLIIYNFSLTIDEVVRSAKEDEFRPKFAQDSEHIDDVVTKFEKFDLSVLPVVDSRGVLVGRITTDDIHDIIQERATEQIYNLAGVDDEAEEEDTLFKAGKARAIWLLLNLFTALIASFIIGFFDKTIETIVALAILMPIVSGMSGNAGTQALTVTVRRLALGEIEFNDKKGVLKKEIGIVLVNGLVFACLLGIVAYIWFDIAMLGVVIACAMFISIMFAGFLGTVIPLTLKKLNIDPAVGSSVLLTALTDIIGFFSFLGLATWILL</sequence>
<dbReference type="InterPro" id="IPR006669">
    <property type="entry name" value="MgtE_transporter"/>
</dbReference>
<evidence type="ECO:0000313" key="13">
    <source>
        <dbReference type="Proteomes" id="UP000069632"/>
    </source>
</evidence>
<keyword evidence="9" id="KW-0479">Metal-binding</keyword>
<feature type="domain" description="CBS" evidence="11">
    <location>
        <begin position="228"/>
        <end position="285"/>
    </location>
</feature>